<evidence type="ECO:0000256" key="2">
    <source>
        <dbReference type="SAM" id="MobiDB-lite"/>
    </source>
</evidence>
<name>A0A328Q676_9EURY</name>
<dbReference type="EMBL" id="NGJK01000046">
    <property type="protein sequence ID" value="RAP03086.1"/>
    <property type="molecule type" value="Genomic_DNA"/>
</dbReference>
<dbReference type="AlphaFoldDB" id="A0A328Q676"/>
<evidence type="ECO:0000313" key="4">
    <source>
        <dbReference type="Proteomes" id="UP000248557"/>
    </source>
</evidence>
<accession>A0A328Q676</accession>
<reference evidence="3 4" key="1">
    <citation type="submission" date="2017-05" db="EMBL/GenBank/DDBJ databases">
        <title>Host range expansion of the Methanosphaera genus to humans and monogastric animals involves recent and extensive reduction in genome content.</title>
        <authorList>
            <person name="Hoedt E.C."/>
            <person name="Volmer J.G."/>
            <person name="Parks D.H."/>
            <person name="Rosewarne C.P."/>
            <person name="Denman S.E."/>
            <person name="Mcsweeney C.S."/>
            <person name="O Cuiv P."/>
            <person name="Hugenholtz P."/>
            <person name="Tyson G.W."/>
            <person name="Morrison M."/>
        </authorList>
    </citation>
    <scope>NUCLEOTIDE SEQUENCE [LARGE SCALE GENOMIC DNA]</scope>
    <source>
        <strain evidence="3 4">PA5</strain>
    </source>
</reference>
<proteinExistence type="predicted"/>
<feature type="coiled-coil region" evidence="1">
    <location>
        <begin position="149"/>
        <end position="176"/>
    </location>
</feature>
<sequence>MQLYLLHHTFRNETIQSYHNGRSPTFDYNLNNKIYDNIEHKYDKTRRNKNIKHTIDITINLNNQEEETRQDAREKYKQIYDRIRQRIHKQFPSLPSEKNPQLPNPTQSHDKPSKEKYPQLPPGLPDDPFKPESPITSNGKIKPRKITNLKQIDDYLKQQEKQIKRHHRQIQKNLDNCVSWRREMMKTKNKPQYKRWNWTQNNATRHTCNDGQIVPLEEKFIIINDKTGDLDYMDYPGDWSASASNTINCLCDITFTDDPKGAEDYPKFKKLQQEKSTQIKQDNQYKKIAKEYVHDKDYIPEGFSKNAMESIWNFQKKYGEKNEEYGAIYDYKTGKKLIKKDFKGNSGSVRIPFDDITSDTAFSIHNHPPDGYPAPSGQDIYKLIITEKEKRSVIVNNKNIFIVKENKDITKEKVEKIREQLNQIPKEYKETYKKDRLKVDESIEKEFNLKIEKYKQGHNWKIRWDLDKRRTKQIKRNHLKDKYDEEYIKRCMNLLLKENIEIHRIIKKL</sequence>
<gene>
    <name evidence="3" type="ORF">CA615_04190</name>
</gene>
<keyword evidence="1" id="KW-0175">Coiled coil</keyword>
<organism evidence="3 4">
    <name type="scientific">Methanosphaera stadtmanae</name>
    <dbReference type="NCBI Taxonomy" id="2317"/>
    <lineage>
        <taxon>Archaea</taxon>
        <taxon>Methanobacteriati</taxon>
        <taxon>Methanobacteriota</taxon>
        <taxon>Methanomada group</taxon>
        <taxon>Methanobacteria</taxon>
        <taxon>Methanobacteriales</taxon>
        <taxon>Methanobacteriaceae</taxon>
        <taxon>Methanosphaera</taxon>
    </lineage>
</organism>
<feature type="region of interest" description="Disordered" evidence="2">
    <location>
        <begin position="90"/>
        <end position="140"/>
    </location>
</feature>
<evidence type="ECO:0000256" key="1">
    <source>
        <dbReference type="SAM" id="Coils"/>
    </source>
</evidence>
<dbReference type="Proteomes" id="UP000248557">
    <property type="component" value="Unassembled WGS sequence"/>
</dbReference>
<feature type="compositionally biased region" description="Basic and acidic residues" evidence="2">
    <location>
        <begin position="108"/>
        <end position="117"/>
    </location>
</feature>
<comment type="caution">
    <text evidence="3">The sequence shown here is derived from an EMBL/GenBank/DDBJ whole genome shotgun (WGS) entry which is preliminary data.</text>
</comment>
<feature type="compositionally biased region" description="Polar residues" evidence="2">
    <location>
        <begin position="96"/>
        <end position="107"/>
    </location>
</feature>
<evidence type="ECO:0000313" key="3">
    <source>
        <dbReference type="EMBL" id="RAP03086.1"/>
    </source>
</evidence>
<evidence type="ECO:0008006" key="5">
    <source>
        <dbReference type="Google" id="ProtNLM"/>
    </source>
</evidence>
<protein>
    <recommendedName>
        <fullName evidence="5">Phage head morphogenesis domain-containing protein</fullName>
    </recommendedName>
</protein>